<protein>
    <submittedName>
        <fullName evidence="1">Uncharacterized protein</fullName>
    </submittedName>
</protein>
<dbReference type="Proteomes" id="UP000187194">
    <property type="component" value="Unassembled WGS sequence"/>
</dbReference>
<organism evidence="1 2">
    <name type="scientific">Burkholderia ubonensis</name>
    <dbReference type="NCBI Taxonomy" id="101571"/>
    <lineage>
        <taxon>Bacteria</taxon>
        <taxon>Pseudomonadati</taxon>
        <taxon>Pseudomonadota</taxon>
        <taxon>Betaproteobacteria</taxon>
        <taxon>Burkholderiales</taxon>
        <taxon>Burkholderiaceae</taxon>
        <taxon>Burkholderia</taxon>
        <taxon>Burkholderia cepacia complex</taxon>
    </lineage>
</organism>
<name>A0A1R1J692_9BURK</name>
<dbReference type="EMBL" id="MTJZ01000045">
    <property type="protein sequence ID" value="OMG70842.1"/>
    <property type="molecule type" value="Genomic_DNA"/>
</dbReference>
<evidence type="ECO:0000313" key="2">
    <source>
        <dbReference type="Proteomes" id="UP000187194"/>
    </source>
</evidence>
<evidence type="ECO:0000313" key="1">
    <source>
        <dbReference type="EMBL" id="OMG70842.1"/>
    </source>
</evidence>
<accession>A0A1R1J692</accession>
<comment type="caution">
    <text evidence="1">The sequence shown here is derived from an EMBL/GenBank/DDBJ whole genome shotgun (WGS) entry which is preliminary data.</text>
</comment>
<sequence length="69" mass="7786">MVTRSLLIGFAKLNERERHQFLTELNDFMFASPQQRRRLACNWETADGLECSRKPASADVHATAAGSHP</sequence>
<dbReference type="AlphaFoldDB" id="A0A1R1J692"/>
<gene>
    <name evidence="1" type="ORF">BW685_24680</name>
</gene>
<reference evidence="1 2" key="1">
    <citation type="submission" date="2017-01" db="EMBL/GenBank/DDBJ databases">
        <title>Phylogeographic, genomic and meropenem susceptibility analysis of Burkholderia ubonensis.</title>
        <authorList>
            <person name="Price E.P."/>
            <person name="Sarovich D.S."/>
            <person name="Webb J.R."/>
            <person name="Hall C.M."/>
            <person name="Sahl J.W."/>
            <person name="Kaestli M."/>
            <person name="Mayo M."/>
            <person name="Harrington G."/>
            <person name="Baker A.L."/>
            <person name="Sidak-Loftis L.C."/>
            <person name="Lummis M."/>
            <person name="Schupp J.M."/>
            <person name="Gillece J.D."/>
            <person name="Tuanyok A."/>
            <person name="Warner J."/>
            <person name="Busch J.D."/>
            <person name="Keim P."/>
            <person name="Currie B.J."/>
            <person name="Wagner D.M."/>
        </authorList>
    </citation>
    <scope>NUCLEOTIDE SEQUENCE [LARGE SCALE GENOMIC DNA]</scope>
    <source>
        <strain evidence="1 2">A21</strain>
    </source>
</reference>
<proteinExistence type="predicted"/>